<sequence>MFGILDFSESNDKSQLKQLTKPARPRIPLQQPPNNAFATASATVPTRAQIGWPDSSDTYDTLPTNRKTIAQKAHEQGFESRRLPILKRLDGPRTERQPEDQQPQAHPRRQFLTEPQSANAAGSRSVDDFENHEREHRQPTYYHRHKRPRANVGVPRYHSPPHLRRNQTDRSRGHSSRDKKYSMMKDRHKYIESPEPDYYTHERGRQKIPHPREDPRRDPEPQLQSQPTRTKESKRHRNHLVLRKIMQEEQQRRERQARWEEETLEAKRLERELSFAETQRMRAEREAKNAARIAELKRLQRLIADENRRGKIEGEVHSEDEETAMKHATVDQYQLEEKEELWDRKLEKLEIEFCKKIQIELDNLLDHVKGLILAHDEVEVGEEVDVAHVDEVTPTELSARSSVRKSPKTEVKEKKL</sequence>
<feature type="compositionally biased region" description="Basic and acidic residues" evidence="2">
    <location>
        <begin position="72"/>
        <end position="99"/>
    </location>
</feature>
<feature type="compositionally biased region" description="Basic and acidic residues" evidence="2">
    <location>
        <begin position="125"/>
        <end position="138"/>
    </location>
</feature>
<gene>
    <name evidence="3" type="ORF">ASPVEDRAFT_36831</name>
</gene>
<evidence type="ECO:0000313" key="4">
    <source>
        <dbReference type="Proteomes" id="UP000184073"/>
    </source>
</evidence>
<proteinExistence type="predicted"/>
<evidence type="ECO:0000313" key="3">
    <source>
        <dbReference type="EMBL" id="OJI97420.1"/>
    </source>
</evidence>
<keyword evidence="4" id="KW-1185">Reference proteome</keyword>
<dbReference type="AlphaFoldDB" id="A0A1L9P7A7"/>
<feature type="compositionally biased region" description="Polar residues" evidence="2">
    <location>
        <begin position="55"/>
        <end position="68"/>
    </location>
</feature>
<organism evidence="3 4">
    <name type="scientific">Aspergillus versicolor CBS 583.65</name>
    <dbReference type="NCBI Taxonomy" id="1036611"/>
    <lineage>
        <taxon>Eukaryota</taxon>
        <taxon>Fungi</taxon>
        <taxon>Dikarya</taxon>
        <taxon>Ascomycota</taxon>
        <taxon>Pezizomycotina</taxon>
        <taxon>Eurotiomycetes</taxon>
        <taxon>Eurotiomycetidae</taxon>
        <taxon>Eurotiales</taxon>
        <taxon>Aspergillaceae</taxon>
        <taxon>Aspergillus</taxon>
        <taxon>Aspergillus subgen. Nidulantes</taxon>
    </lineage>
</organism>
<feature type="region of interest" description="Disordered" evidence="2">
    <location>
        <begin position="1"/>
        <end position="238"/>
    </location>
</feature>
<dbReference type="VEuPathDB" id="FungiDB:ASPVEDRAFT_36831"/>
<name>A0A1L9P7A7_ASPVE</name>
<evidence type="ECO:0000256" key="2">
    <source>
        <dbReference type="SAM" id="MobiDB-lite"/>
    </source>
</evidence>
<keyword evidence="1" id="KW-0175">Coiled coil</keyword>
<feature type="compositionally biased region" description="Basic and acidic residues" evidence="2">
    <location>
        <begin position="166"/>
        <end position="220"/>
    </location>
</feature>
<feature type="compositionally biased region" description="Polar residues" evidence="2">
    <location>
        <begin position="113"/>
        <end position="122"/>
    </location>
</feature>
<dbReference type="GeneID" id="63726816"/>
<accession>A0A1L9P7A7</accession>
<protein>
    <submittedName>
        <fullName evidence="3">Uncharacterized protein</fullName>
    </submittedName>
</protein>
<feature type="region of interest" description="Disordered" evidence="2">
    <location>
        <begin position="395"/>
        <end position="416"/>
    </location>
</feature>
<feature type="compositionally biased region" description="Polar residues" evidence="2">
    <location>
        <begin position="32"/>
        <end position="46"/>
    </location>
</feature>
<dbReference type="EMBL" id="KV878125">
    <property type="protein sequence ID" value="OJI97420.1"/>
    <property type="molecule type" value="Genomic_DNA"/>
</dbReference>
<dbReference type="RefSeq" id="XP_040663183.1">
    <property type="nucleotide sequence ID" value="XM_040811305.1"/>
</dbReference>
<dbReference type="OrthoDB" id="10507026at2759"/>
<evidence type="ECO:0000256" key="1">
    <source>
        <dbReference type="SAM" id="Coils"/>
    </source>
</evidence>
<feature type="compositionally biased region" description="Basic and acidic residues" evidence="2">
    <location>
        <begin position="407"/>
        <end position="416"/>
    </location>
</feature>
<reference evidence="4" key="1">
    <citation type="journal article" date="2017" name="Genome Biol.">
        <title>Comparative genomics reveals high biological diversity and specific adaptations in the industrially and medically important fungal genus Aspergillus.</title>
        <authorList>
            <person name="de Vries R.P."/>
            <person name="Riley R."/>
            <person name="Wiebenga A."/>
            <person name="Aguilar-Osorio G."/>
            <person name="Amillis S."/>
            <person name="Uchima C.A."/>
            <person name="Anderluh G."/>
            <person name="Asadollahi M."/>
            <person name="Askin M."/>
            <person name="Barry K."/>
            <person name="Battaglia E."/>
            <person name="Bayram O."/>
            <person name="Benocci T."/>
            <person name="Braus-Stromeyer S.A."/>
            <person name="Caldana C."/>
            <person name="Canovas D."/>
            <person name="Cerqueira G.C."/>
            <person name="Chen F."/>
            <person name="Chen W."/>
            <person name="Choi C."/>
            <person name="Clum A."/>
            <person name="Dos Santos R.A."/>
            <person name="Damasio A.R."/>
            <person name="Diallinas G."/>
            <person name="Emri T."/>
            <person name="Fekete E."/>
            <person name="Flipphi M."/>
            <person name="Freyberg S."/>
            <person name="Gallo A."/>
            <person name="Gournas C."/>
            <person name="Habgood R."/>
            <person name="Hainaut M."/>
            <person name="Harispe M.L."/>
            <person name="Henrissat B."/>
            <person name="Hilden K.S."/>
            <person name="Hope R."/>
            <person name="Hossain A."/>
            <person name="Karabika E."/>
            <person name="Karaffa L."/>
            <person name="Karanyi Z."/>
            <person name="Krasevec N."/>
            <person name="Kuo A."/>
            <person name="Kusch H."/>
            <person name="LaButti K."/>
            <person name="Lagendijk E.L."/>
            <person name="Lapidus A."/>
            <person name="Levasseur A."/>
            <person name="Lindquist E."/>
            <person name="Lipzen A."/>
            <person name="Logrieco A.F."/>
            <person name="MacCabe A."/>
            <person name="Maekelae M.R."/>
            <person name="Malavazi I."/>
            <person name="Melin P."/>
            <person name="Meyer V."/>
            <person name="Mielnichuk N."/>
            <person name="Miskei M."/>
            <person name="Molnar A.P."/>
            <person name="Mule G."/>
            <person name="Ngan C.Y."/>
            <person name="Orejas M."/>
            <person name="Orosz E."/>
            <person name="Ouedraogo J.P."/>
            <person name="Overkamp K.M."/>
            <person name="Park H.-S."/>
            <person name="Perrone G."/>
            <person name="Piumi F."/>
            <person name="Punt P.J."/>
            <person name="Ram A.F."/>
            <person name="Ramon A."/>
            <person name="Rauscher S."/>
            <person name="Record E."/>
            <person name="Riano-Pachon D.M."/>
            <person name="Robert V."/>
            <person name="Roehrig J."/>
            <person name="Ruller R."/>
            <person name="Salamov A."/>
            <person name="Salih N.S."/>
            <person name="Samson R.A."/>
            <person name="Sandor E."/>
            <person name="Sanguinetti M."/>
            <person name="Schuetze T."/>
            <person name="Sepcic K."/>
            <person name="Shelest E."/>
            <person name="Sherlock G."/>
            <person name="Sophianopoulou V."/>
            <person name="Squina F.M."/>
            <person name="Sun H."/>
            <person name="Susca A."/>
            <person name="Todd R.B."/>
            <person name="Tsang A."/>
            <person name="Unkles S.E."/>
            <person name="van de Wiele N."/>
            <person name="van Rossen-Uffink D."/>
            <person name="Oliveira J.V."/>
            <person name="Vesth T.C."/>
            <person name="Visser J."/>
            <person name="Yu J.-H."/>
            <person name="Zhou M."/>
            <person name="Andersen M.R."/>
            <person name="Archer D.B."/>
            <person name="Baker S.E."/>
            <person name="Benoit I."/>
            <person name="Brakhage A.A."/>
            <person name="Braus G.H."/>
            <person name="Fischer R."/>
            <person name="Frisvad J.C."/>
            <person name="Goldman G.H."/>
            <person name="Houbraken J."/>
            <person name="Oakley B."/>
            <person name="Pocsi I."/>
            <person name="Scazzocchio C."/>
            <person name="Seiboth B."/>
            <person name="vanKuyk P.A."/>
            <person name="Wortman J."/>
            <person name="Dyer P.S."/>
            <person name="Grigoriev I.V."/>
        </authorList>
    </citation>
    <scope>NUCLEOTIDE SEQUENCE [LARGE SCALE GENOMIC DNA]</scope>
    <source>
        <strain evidence="4">CBS 583.65</strain>
    </source>
</reference>
<dbReference type="Proteomes" id="UP000184073">
    <property type="component" value="Unassembled WGS sequence"/>
</dbReference>
<feature type="coiled-coil region" evidence="1">
    <location>
        <begin position="259"/>
        <end position="293"/>
    </location>
</feature>